<dbReference type="GeneID" id="65118131"/>
<proteinExistence type="predicted"/>
<reference evidence="1 2" key="1">
    <citation type="submission" date="2018-11" db="EMBL/GenBank/DDBJ databases">
        <authorList>
            <person name="Ji L."/>
        </authorList>
    </citation>
    <scope>NUCLEOTIDE SEQUENCE [LARGE SCALE GENOMIC DNA]</scope>
</reference>
<dbReference type="KEGG" id="vg:65118131"/>
<protein>
    <submittedName>
        <fullName evidence="1">Uncharacterized protein</fullName>
    </submittedName>
</protein>
<evidence type="ECO:0000313" key="1">
    <source>
        <dbReference type="EMBL" id="QAU03752.1"/>
    </source>
</evidence>
<keyword evidence="2" id="KW-1185">Reference proteome</keyword>
<sequence>MNLNCSKSPITSVSFPLSRKMTGNYCLSTPLVINMILEIEMCERLKEVYGLSPTQTVFDLSEELQIEFQKDLHKLLHPGQQVFQAMIRTKDEYGNPTIKRFTIEI</sequence>
<name>A0A410T5B5_9CAUD</name>
<dbReference type="Pfam" id="PF25760">
    <property type="entry name" value="Phage_RB18_ORF43"/>
    <property type="match status" value="1"/>
</dbReference>
<dbReference type="InterPro" id="IPR058004">
    <property type="entry name" value="ORF43.1"/>
</dbReference>
<dbReference type="Proteomes" id="UP000290498">
    <property type="component" value="Segment"/>
</dbReference>
<accession>A0A410T5B5</accession>
<dbReference type="RefSeq" id="YP_010100437.1">
    <property type="nucleotide sequence ID" value="NC_055782.1"/>
</dbReference>
<dbReference type="EMBL" id="MK234886">
    <property type="protein sequence ID" value="QAU03752.1"/>
    <property type="molecule type" value="Genomic_DNA"/>
</dbReference>
<organism evidence="1 2">
    <name type="scientific">Escherichia phage AnYang</name>
    <dbReference type="NCBI Taxonomy" id="2499909"/>
    <lineage>
        <taxon>Viruses</taxon>
        <taxon>Duplodnaviria</taxon>
        <taxon>Heunggongvirae</taxon>
        <taxon>Uroviricota</taxon>
        <taxon>Caudoviricetes</taxon>
        <taxon>Pantevenvirales</taxon>
        <taxon>Straboviridae</taxon>
        <taxon>Tevenvirinae</taxon>
        <taxon>Dhakavirus</taxon>
        <taxon>Dhakavirus anyang</taxon>
    </lineage>
</organism>
<evidence type="ECO:0000313" key="2">
    <source>
        <dbReference type="Proteomes" id="UP000290498"/>
    </source>
</evidence>